<dbReference type="KEGG" id="mtm:MYCTH_89251"/>
<dbReference type="Proteomes" id="UP000007322">
    <property type="component" value="Chromosome 1"/>
</dbReference>
<keyword evidence="3" id="KW-1185">Reference proteome</keyword>
<dbReference type="SUPFAM" id="SSF53756">
    <property type="entry name" value="UDP-Glycosyltransferase/glycogen phosphorylase"/>
    <property type="match status" value="1"/>
</dbReference>
<sequence length="133" mass="14987">MSRVSDGPRIQSPQDPSYTRERKNRARIENASQDARSVPSEQTRDDKTLQRATCVAAKWLLKNPPRFAHVHCAQALGIPVHIMFTMPWKATRAFPHSLVKLNATDIEPSTANWLTYGLVELMPWQGTDTSSTT</sequence>
<dbReference type="Gene3D" id="3.40.50.2000">
    <property type="entry name" value="Glycogen Phosphorylase B"/>
    <property type="match status" value="1"/>
</dbReference>
<dbReference type="PANTHER" id="PTHR48050">
    <property type="entry name" value="STEROL 3-BETA-GLUCOSYLTRANSFERASE"/>
    <property type="match status" value="1"/>
</dbReference>
<dbReference type="GeneID" id="11508296"/>
<name>G2Q0R1_THET4</name>
<feature type="region of interest" description="Disordered" evidence="1">
    <location>
        <begin position="1"/>
        <end position="49"/>
    </location>
</feature>
<dbReference type="AlphaFoldDB" id="G2Q0R1"/>
<dbReference type="OrthoDB" id="5835829at2759"/>
<reference evidence="2 3" key="1">
    <citation type="journal article" date="2011" name="Nat. Biotechnol.">
        <title>Comparative genomic analysis of the thermophilic biomass-degrading fungi Myceliophthora thermophila and Thielavia terrestris.</title>
        <authorList>
            <person name="Berka R.M."/>
            <person name="Grigoriev I.V."/>
            <person name="Otillar R."/>
            <person name="Salamov A."/>
            <person name="Grimwood J."/>
            <person name="Reid I."/>
            <person name="Ishmael N."/>
            <person name="John T."/>
            <person name="Darmond C."/>
            <person name="Moisan M.-C."/>
            <person name="Henrissat B."/>
            <person name="Coutinho P.M."/>
            <person name="Lombard V."/>
            <person name="Natvig D.O."/>
            <person name="Lindquist E."/>
            <person name="Schmutz J."/>
            <person name="Lucas S."/>
            <person name="Harris P."/>
            <person name="Powlowski J."/>
            <person name="Bellemare A."/>
            <person name="Taylor D."/>
            <person name="Butler G."/>
            <person name="de Vries R.P."/>
            <person name="Allijn I.E."/>
            <person name="van den Brink J."/>
            <person name="Ushinsky S."/>
            <person name="Storms R."/>
            <person name="Powell A.J."/>
            <person name="Paulsen I.T."/>
            <person name="Elbourne L.D.H."/>
            <person name="Baker S.E."/>
            <person name="Magnuson J."/>
            <person name="LaBoissiere S."/>
            <person name="Clutterbuck A.J."/>
            <person name="Martinez D."/>
            <person name="Wogulis M."/>
            <person name="de Leon A.L."/>
            <person name="Rey M.W."/>
            <person name="Tsang A."/>
        </authorList>
    </citation>
    <scope>NUCLEOTIDE SEQUENCE [LARGE SCALE GENOMIC DNA]</scope>
    <source>
        <strain evidence="3">ATCC 42464 / BCRC 31852 / DSM 1799</strain>
    </source>
</reference>
<organism evidence="2 3">
    <name type="scientific">Thermothelomyces thermophilus (strain ATCC 42464 / BCRC 31852 / DSM 1799)</name>
    <name type="common">Sporotrichum thermophile</name>
    <dbReference type="NCBI Taxonomy" id="573729"/>
    <lineage>
        <taxon>Eukaryota</taxon>
        <taxon>Fungi</taxon>
        <taxon>Dikarya</taxon>
        <taxon>Ascomycota</taxon>
        <taxon>Pezizomycotina</taxon>
        <taxon>Sordariomycetes</taxon>
        <taxon>Sordariomycetidae</taxon>
        <taxon>Sordariales</taxon>
        <taxon>Chaetomiaceae</taxon>
        <taxon>Thermothelomyces</taxon>
    </lineage>
</organism>
<proteinExistence type="predicted"/>
<accession>G2Q0R1</accession>
<dbReference type="InterPro" id="IPR050426">
    <property type="entry name" value="Glycosyltransferase_28"/>
</dbReference>
<dbReference type="HOGENOM" id="CLU_1908144_0_0_1"/>
<gene>
    <name evidence="2" type="ORF">MYCTH_89251</name>
</gene>
<dbReference type="GO" id="GO:0016740">
    <property type="term" value="F:transferase activity"/>
    <property type="evidence" value="ECO:0007669"/>
    <property type="project" value="UniProtKB-KW"/>
</dbReference>
<dbReference type="VEuPathDB" id="FungiDB:MYCTH_89251"/>
<dbReference type="EMBL" id="CP003002">
    <property type="protein sequence ID" value="AEO55773.1"/>
    <property type="molecule type" value="Genomic_DNA"/>
</dbReference>
<dbReference type="eggNOG" id="KOG1192">
    <property type="taxonomic scope" value="Eukaryota"/>
</dbReference>
<keyword evidence="2" id="KW-0808">Transferase</keyword>
<evidence type="ECO:0000313" key="3">
    <source>
        <dbReference type="Proteomes" id="UP000007322"/>
    </source>
</evidence>
<dbReference type="PANTHER" id="PTHR48050:SF27">
    <property type="entry name" value="GLUCOSYLTRANSFERASE, PUTATIVE (AFU_ORTHOLOGUE AFUA_7G04880)-RELATED"/>
    <property type="match status" value="1"/>
</dbReference>
<dbReference type="RefSeq" id="XP_003661018.1">
    <property type="nucleotide sequence ID" value="XM_003660970.1"/>
</dbReference>
<evidence type="ECO:0000313" key="2">
    <source>
        <dbReference type="EMBL" id="AEO55773.1"/>
    </source>
</evidence>
<evidence type="ECO:0000256" key="1">
    <source>
        <dbReference type="SAM" id="MobiDB-lite"/>
    </source>
</evidence>
<feature type="compositionally biased region" description="Polar residues" evidence="1">
    <location>
        <begin position="30"/>
        <end position="41"/>
    </location>
</feature>
<dbReference type="InParanoid" id="G2Q0R1"/>
<protein>
    <submittedName>
        <fullName evidence="2">Glycosyltransferase family 1 protein</fullName>
    </submittedName>
</protein>